<keyword evidence="7" id="KW-0998">Cell outer membrane</keyword>
<dbReference type="AlphaFoldDB" id="A0AA49GK50"/>
<gene>
    <name evidence="9" type="ORF">K4G66_28420</name>
</gene>
<feature type="coiled-coil region" evidence="8">
    <location>
        <begin position="345"/>
        <end position="401"/>
    </location>
</feature>
<dbReference type="InterPro" id="IPR051906">
    <property type="entry name" value="TolC-like"/>
</dbReference>
<evidence type="ECO:0000256" key="3">
    <source>
        <dbReference type="ARBA" id="ARBA00022448"/>
    </source>
</evidence>
<evidence type="ECO:0000256" key="4">
    <source>
        <dbReference type="ARBA" id="ARBA00022452"/>
    </source>
</evidence>
<keyword evidence="6" id="KW-0472">Membrane</keyword>
<sequence>MALGILTQYNVHAQTADSEVGTILPLTLDSCLAYAYQNSEQLQISELELAIAKADVGITKAQGFPQLNGSVSYNNNFAIQTQFLPAVFFAEDPNEVDPNAPPVPVRFGVAHTGTASVSISQMIFDGSYFVGLRAARTYTELLQKGYDQSKVQIAEQVTKAYYSVLVNQERQKLLASNFNRLDTLLRETRLMYENGFAEKIDVDRLTVQFNNIKTEKRNTDRLADLSYLLLKFQMGMPISQEIELADRISDIDFDPEFVEQQNFKYQQRPEYGEVLVNQELVQLDLKNNRSQYLPKLTVDGSIGYNTGVDEFSEITNFDEQWFEFGYAGVSLQIPIFDGLRKHHSIQKNKVQARQLELQSRFLRNQIDLEIAQAQTELQNSLDNLESQSENLELAKEVFRVSEIKYQQGVGSNLEVVEADNALQTSETNYYSALYDALIAKVNLKKALGILVKN</sequence>
<keyword evidence="4" id="KW-1134">Transmembrane beta strand</keyword>
<evidence type="ECO:0000256" key="5">
    <source>
        <dbReference type="ARBA" id="ARBA00022692"/>
    </source>
</evidence>
<reference evidence="9" key="2">
    <citation type="journal article" date="2024" name="Antonie Van Leeuwenhoek">
        <title>Roseihalotalea indica gen. nov., sp. nov., a halophilic Bacteroidetes from mesopelagic Southwest Indian Ocean with higher carbohydrate metabolic potential.</title>
        <authorList>
            <person name="Chen B."/>
            <person name="Zhang M."/>
            <person name="Lin D."/>
            <person name="Ye J."/>
            <person name="Tang K."/>
        </authorList>
    </citation>
    <scope>NUCLEOTIDE SEQUENCE</scope>
    <source>
        <strain evidence="9">TK19036</strain>
    </source>
</reference>
<reference evidence="9" key="1">
    <citation type="journal article" date="2023" name="Comput. Struct. Biotechnol. J.">
        <title>Discovery of a novel marine Bacteroidetes with a rich repertoire of carbohydrate-active enzymes.</title>
        <authorList>
            <person name="Chen B."/>
            <person name="Liu G."/>
            <person name="Chen Q."/>
            <person name="Wang H."/>
            <person name="Liu L."/>
            <person name="Tang K."/>
        </authorList>
    </citation>
    <scope>NUCLEOTIDE SEQUENCE</scope>
    <source>
        <strain evidence="9">TK19036</strain>
    </source>
</reference>
<dbReference type="Pfam" id="PF02321">
    <property type="entry name" value="OEP"/>
    <property type="match status" value="2"/>
</dbReference>
<evidence type="ECO:0000256" key="2">
    <source>
        <dbReference type="ARBA" id="ARBA00007613"/>
    </source>
</evidence>
<evidence type="ECO:0000256" key="7">
    <source>
        <dbReference type="ARBA" id="ARBA00023237"/>
    </source>
</evidence>
<name>A0AA49GK50_9BACT</name>
<keyword evidence="5" id="KW-0812">Transmembrane</keyword>
<comment type="subcellular location">
    <subcellularLocation>
        <location evidence="1">Cell outer membrane</location>
    </subcellularLocation>
</comment>
<comment type="similarity">
    <text evidence="2">Belongs to the outer membrane factor (OMF) (TC 1.B.17) family.</text>
</comment>
<dbReference type="SUPFAM" id="SSF56954">
    <property type="entry name" value="Outer membrane efflux proteins (OEP)"/>
    <property type="match status" value="1"/>
</dbReference>
<dbReference type="GO" id="GO:0015562">
    <property type="term" value="F:efflux transmembrane transporter activity"/>
    <property type="evidence" value="ECO:0007669"/>
    <property type="project" value="InterPro"/>
</dbReference>
<dbReference type="GO" id="GO:0009279">
    <property type="term" value="C:cell outer membrane"/>
    <property type="evidence" value="ECO:0007669"/>
    <property type="project" value="UniProtKB-SubCell"/>
</dbReference>
<evidence type="ECO:0000313" key="9">
    <source>
        <dbReference type="EMBL" id="WKN36292.1"/>
    </source>
</evidence>
<proteinExistence type="inferred from homology"/>
<evidence type="ECO:0000256" key="8">
    <source>
        <dbReference type="SAM" id="Coils"/>
    </source>
</evidence>
<dbReference type="InterPro" id="IPR003423">
    <property type="entry name" value="OMP_efflux"/>
</dbReference>
<protein>
    <submittedName>
        <fullName evidence="9">TolC family protein</fullName>
    </submittedName>
</protein>
<dbReference type="GO" id="GO:0015288">
    <property type="term" value="F:porin activity"/>
    <property type="evidence" value="ECO:0007669"/>
    <property type="project" value="TreeGrafter"/>
</dbReference>
<dbReference type="Gene3D" id="1.20.1600.10">
    <property type="entry name" value="Outer membrane efflux proteins (OEP)"/>
    <property type="match status" value="1"/>
</dbReference>
<evidence type="ECO:0000256" key="1">
    <source>
        <dbReference type="ARBA" id="ARBA00004442"/>
    </source>
</evidence>
<dbReference type="PANTHER" id="PTHR30026">
    <property type="entry name" value="OUTER MEMBRANE PROTEIN TOLC"/>
    <property type="match status" value="1"/>
</dbReference>
<keyword evidence="8" id="KW-0175">Coiled coil</keyword>
<organism evidence="9">
    <name type="scientific">Roseihalotalea indica</name>
    <dbReference type="NCBI Taxonomy" id="2867963"/>
    <lineage>
        <taxon>Bacteria</taxon>
        <taxon>Pseudomonadati</taxon>
        <taxon>Bacteroidota</taxon>
        <taxon>Cytophagia</taxon>
        <taxon>Cytophagales</taxon>
        <taxon>Catalimonadaceae</taxon>
        <taxon>Roseihalotalea</taxon>
    </lineage>
</organism>
<dbReference type="PANTHER" id="PTHR30026:SF20">
    <property type="entry name" value="OUTER MEMBRANE PROTEIN TOLC"/>
    <property type="match status" value="1"/>
</dbReference>
<dbReference type="EMBL" id="CP120682">
    <property type="protein sequence ID" value="WKN36292.1"/>
    <property type="molecule type" value="Genomic_DNA"/>
</dbReference>
<evidence type="ECO:0000256" key="6">
    <source>
        <dbReference type="ARBA" id="ARBA00023136"/>
    </source>
</evidence>
<accession>A0AA49GK50</accession>
<dbReference type="GO" id="GO:1990281">
    <property type="term" value="C:efflux pump complex"/>
    <property type="evidence" value="ECO:0007669"/>
    <property type="project" value="TreeGrafter"/>
</dbReference>
<keyword evidence="3" id="KW-0813">Transport</keyword>